<feature type="signal peptide" evidence="2">
    <location>
        <begin position="1"/>
        <end position="18"/>
    </location>
</feature>
<protein>
    <submittedName>
        <fullName evidence="3">Uncharacterized protein</fullName>
    </submittedName>
</protein>
<feature type="region of interest" description="Disordered" evidence="1">
    <location>
        <begin position="113"/>
        <end position="136"/>
    </location>
</feature>
<name>A0A1Y5HY83_OLEAN</name>
<accession>A0A1Y5HY83</accession>
<dbReference type="AlphaFoldDB" id="A0A1Y5HY83"/>
<evidence type="ECO:0000313" key="3">
    <source>
        <dbReference type="EMBL" id="OUS40753.1"/>
    </source>
</evidence>
<gene>
    <name evidence="3" type="ORF">A9R00_04440</name>
</gene>
<dbReference type="EMBL" id="MABE01000258">
    <property type="protein sequence ID" value="OUS40753.1"/>
    <property type="molecule type" value="Genomic_DNA"/>
</dbReference>
<feature type="chain" id="PRO_5013187139" evidence="2">
    <location>
        <begin position="19"/>
        <end position="348"/>
    </location>
</feature>
<proteinExistence type="predicted"/>
<organism evidence="3 4">
    <name type="scientific">Oleispira antarctica</name>
    <dbReference type="NCBI Taxonomy" id="188908"/>
    <lineage>
        <taxon>Bacteria</taxon>
        <taxon>Pseudomonadati</taxon>
        <taxon>Pseudomonadota</taxon>
        <taxon>Gammaproteobacteria</taxon>
        <taxon>Oceanospirillales</taxon>
        <taxon>Oceanospirillaceae</taxon>
        <taxon>Oleispira</taxon>
    </lineage>
</organism>
<feature type="compositionally biased region" description="Basic and acidic residues" evidence="1">
    <location>
        <begin position="149"/>
        <end position="167"/>
    </location>
</feature>
<dbReference type="Proteomes" id="UP000227088">
    <property type="component" value="Unassembled WGS sequence"/>
</dbReference>
<feature type="compositionally biased region" description="Basic and acidic residues" evidence="1">
    <location>
        <begin position="175"/>
        <end position="186"/>
    </location>
</feature>
<keyword evidence="2" id="KW-0732">Signal</keyword>
<comment type="caution">
    <text evidence="3">The sequence shown here is derived from an EMBL/GenBank/DDBJ whole genome shotgun (WGS) entry which is preliminary data.</text>
</comment>
<evidence type="ECO:0000313" key="4">
    <source>
        <dbReference type="Proteomes" id="UP000227088"/>
    </source>
</evidence>
<evidence type="ECO:0000256" key="1">
    <source>
        <dbReference type="SAM" id="MobiDB-lite"/>
    </source>
</evidence>
<feature type="region of interest" description="Disordered" evidence="1">
    <location>
        <begin position="149"/>
        <end position="199"/>
    </location>
</feature>
<sequence>MKHIFIAAALILSMNSHAATQDLDQLLNKIEADIKAQRLAKPTGNNALEGIDAFRAQAPFDYRITPLIYKFGESYVSLANKAIAKKKYGQAQGYLDIAWQVASLTPGLEEAQAKNDKLSSGKAKPKAKKGPSAAELKQQKALAATAAAEKKRLDNERRNKAKADKNAKIAANKKAQADKKAKQQAEKKRRLAADNAAKKQKLNKQLAAAEAEKARLEALAKKSKASSVAKAAPKAATETAIVATTAKETSAPIASYPLAQDKIANRNRDISADLEPICKAILDNDASIVLHTGTKADYRWLTVRLTLCTRRLDSGFRLRHSFQAEANEGPFMTLHPARNTALIGSTLD</sequence>
<reference evidence="4" key="1">
    <citation type="journal article" date="2017" name="Proc. Natl. Acad. Sci. U.S.A.">
        <title>Simulation of Deepwater Horizon oil plume reveals substrate specialization within a complex community of hydrocarbon degraders.</title>
        <authorList>
            <person name="Hu P."/>
            <person name="Dubinsky E.A."/>
            <person name="Probst A.J."/>
            <person name="Wang J."/>
            <person name="Sieber C.M.K."/>
            <person name="Tom L.M."/>
            <person name="Gardinali P."/>
            <person name="Banfield J.F."/>
            <person name="Atlas R.M."/>
            <person name="Andersen G.L."/>
        </authorList>
    </citation>
    <scope>NUCLEOTIDE SEQUENCE [LARGE SCALE GENOMIC DNA]</scope>
</reference>
<evidence type="ECO:0000256" key="2">
    <source>
        <dbReference type="SAM" id="SignalP"/>
    </source>
</evidence>